<dbReference type="Proteomes" id="UP001151760">
    <property type="component" value="Unassembled WGS sequence"/>
</dbReference>
<comment type="caution">
    <text evidence="1">The sequence shown here is derived from an EMBL/GenBank/DDBJ whole genome shotgun (WGS) entry which is preliminary data.</text>
</comment>
<name>A0ABQ5I6N5_9ASTR</name>
<protein>
    <recommendedName>
        <fullName evidence="3">Integrase, catalytic region, zinc finger, CCHC-type, peptidase aspartic, catalytic</fullName>
    </recommendedName>
</protein>
<proteinExistence type="predicted"/>
<reference evidence="1" key="2">
    <citation type="submission" date="2022-01" db="EMBL/GenBank/DDBJ databases">
        <authorList>
            <person name="Yamashiro T."/>
            <person name="Shiraishi A."/>
            <person name="Satake H."/>
            <person name="Nakayama K."/>
        </authorList>
    </citation>
    <scope>NUCLEOTIDE SEQUENCE</scope>
</reference>
<reference evidence="1" key="1">
    <citation type="journal article" date="2022" name="Int. J. Mol. Sci.">
        <title>Draft Genome of Tanacetum Coccineum: Genomic Comparison of Closely Related Tanacetum-Family Plants.</title>
        <authorList>
            <person name="Yamashiro T."/>
            <person name="Shiraishi A."/>
            <person name="Nakayama K."/>
            <person name="Satake H."/>
        </authorList>
    </citation>
    <scope>NUCLEOTIDE SEQUENCE</scope>
</reference>
<sequence>MSTLAEHMIVACAENRPPMLESQCMTHGRVKYAELSEQEKLQDDCDVEAINIILQGLPPDVYSLINHHKVAKDIWDRVNLLMKGTELSYQERKCKVYNEFHKFTSVKGETLYAYYLRFSQRINDMHIIGMTMQQVKLYAYLSQPERHANEVRLLSERYLDPLAFVAHHQTQEMKYNLNGNNASVQAMVVKVFIVFQQRGIWQRQCTQPKRLRTSNMVKEKIVTQRTVQGIGICPSIREEQIAFFSRSRNSRWSKLFQTTMQQNAAFQD</sequence>
<dbReference type="EMBL" id="BQNB010020419">
    <property type="protein sequence ID" value="GJT95758.1"/>
    <property type="molecule type" value="Genomic_DNA"/>
</dbReference>
<accession>A0ABQ5I6N5</accession>
<evidence type="ECO:0000313" key="2">
    <source>
        <dbReference type="Proteomes" id="UP001151760"/>
    </source>
</evidence>
<keyword evidence="2" id="KW-1185">Reference proteome</keyword>
<organism evidence="1 2">
    <name type="scientific">Tanacetum coccineum</name>
    <dbReference type="NCBI Taxonomy" id="301880"/>
    <lineage>
        <taxon>Eukaryota</taxon>
        <taxon>Viridiplantae</taxon>
        <taxon>Streptophyta</taxon>
        <taxon>Embryophyta</taxon>
        <taxon>Tracheophyta</taxon>
        <taxon>Spermatophyta</taxon>
        <taxon>Magnoliopsida</taxon>
        <taxon>eudicotyledons</taxon>
        <taxon>Gunneridae</taxon>
        <taxon>Pentapetalae</taxon>
        <taxon>asterids</taxon>
        <taxon>campanulids</taxon>
        <taxon>Asterales</taxon>
        <taxon>Asteraceae</taxon>
        <taxon>Asteroideae</taxon>
        <taxon>Anthemideae</taxon>
        <taxon>Anthemidinae</taxon>
        <taxon>Tanacetum</taxon>
    </lineage>
</organism>
<gene>
    <name evidence="1" type="ORF">Tco_1091276</name>
</gene>
<evidence type="ECO:0008006" key="3">
    <source>
        <dbReference type="Google" id="ProtNLM"/>
    </source>
</evidence>
<evidence type="ECO:0000313" key="1">
    <source>
        <dbReference type="EMBL" id="GJT95758.1"/>
    </source>
</evidence>